<feature type="domain" description="CCZ1/INTU/HSP4 first Longin" evidence="2">
    <location>
        <begin position="26"/>
        <end position="130"/>
    </location>
</feature>
<feature type="domain" description="CCZ1/INTU/HPS4 third Longin" evidence="3">
    <location>
        <begin position="901"/>
        <end position="977"/>
    </location>
</feature>
<dbReference type="GO" id="GO:0031410">
    <property type="term" value="C:cytoplasmic vesicle"/>
    <property type="evidence" value="ECO:0007669"/>
    <property type="project" value="TreeGrafter"/>
</dbReference>
<evidence type="ECO:0000259" key="2">
    <source>
        <dbReference type="Pfam" id="PF19031"/>
    </source>
</evidence>
<dbReference type="GO" id="GO:0031085">
    <property type="term" value="C:BLOC-3 complex"/>
    <property type="evidence" value="ECO:0007669"/>
    <property type="project" value="TreeGrafter"/>
</dbReference>
<feature type="region of interest" description="Disordered" evidence="1">
    <location>
        <begin position="278"/>
        <end position="320"/>
    </location>
</feature>
<feature type="region of interest" description="Disordered" evidence="1">
    <location>
        <begin position="628"/>
        <end position="726"/>
    </location>
</feature>
<evidence type="ECO:0000259" key="3">
    <source>
        <dbReference type="Pfam" id="PF19033"/>
    </source>
</evidence>
<dbReference type="OrthoDB" id="16754at2759"/>
<feature type="region of interest" description="Disordered" evidence="1">
    <location>
        <begin position="786"/>
        <end position="817"/>
    </location>
</feature>
<dbReference type="GO" id="GO:0005765">
    <property type="term" value="C:lysosomal membrane"/>
    <property type="evidence" value="ECO:0007669"/>
    <property type="project" value="TreeGrafter"/>
</dbReference>
<feature type="compositionally biased region" description="Low complexity" evidence="1">
    <location>
        <begin position="304"/>
        <end position="314"/>
    </location>
</feature>
<feature type="compositionally biased region" description="Acidic residues" evidence="1">
    <location>
        <begin position="788"/>
        <end position="804"/>
    </location>
</feature>
<reference evidence="4 5" key="1">
    <citation type="submission" date="2020-02" db="EMBL/GenBank/DDBJ databases">
        <authorList>
            <person name="Ferguson B K."/>
        </authorList>
    </citation>
    <scope>NUCLEOTIDE SEQUENCE [LARGE SCALE GENOMIC DNA]</scope>
</reference>
<feature type="compositionally biased region" description="Low complexity" evidence="1">
    <location>
        <begin position="282"/>
        <end position="293"/>
    </location>
</feature>
<dbReference type="InterPro" id="IPR043989">
    <property type="entry name" value="CCZ1/INTU/HSP4_longin_3"/>
</dbReference>
<dbReference type="EMBL" id="CADCXV010000940">
    <property type="protein sequence ID" value="CAB0039138.1"/>
    <property type="molecule type" value="Genomic_DNA"/>
</dbReference>
<name>A0A6H5INY9_9HYME</name>
<dbReference type="Pfam" id="PF19031">
    <property type="entry name" value="Intu_longin_1"/>
    <property type="match status" value="1"/>
</dbReference>
<feature type="region of interest" description="Disordered" evidence="1">
    <location>
        <begin position="357"/>
        <end position="393"/>
    </location>
</feature>
<keyword evidence="5" id="KW-1185">Reference proteome</keyword>
<dbReference type="AlphaFoldDB" id="A0A6H5INY9"/>
<dbReference type="PANTHER" id="PTHR14407">
    <property type="entry name" value="HERMANSKY-PUDLAK SYNDROME 4 PROTEIN LIGHT-EAR PROTEIN-RELATED"/>
    <property type="match status" value="1"/>
</dbReference>
<sequence>MFINSREAKANYAIVHAITSRVHWEMMIVFVYDTARCCKEEDDPADALVYFHPAWVSPTQRLALASQLMGVEQFLSTNFSPPSMITLQGGKFVLRRFKSYTLAVGTDRNIQDWILKRRAVILDSLLKFFHCDFDTISASFNNDRNKFTEKLYQIFETYLPILQYSANLFANLPLLKLPRSASNVFLEAMQIIQYCQETNGILGGALFYNNKVVASQLNTALAKQLVITDPYRIKAPADRVATNFQLPAGVQLLRVFIEQKQLSRMIVDANLERGHSANLDSATARKANNNNAATKKKAGSKEAQQQQQSSQQQQQPPPAISMMKRDTSRIFTVPEDAELDATHYNMTQCIPSLHHAASYNSPSKRKESTNSSSSGGSGTDPVTNGKPKYVHPLTPSVCSTPLKDVNRVLHDFVVSICATSEENENPESTTTTTTTTTTTGHSDKADGAEGKCSSDVDDIPDVVKEALRQKRMNKLRQTQPREQLMLQARERNVVSLSLTNLVEQQHHHDGGTATKSTRNMSSCPVVLRSYGIGMPKMNFDEDDDDDDDATAAPRSSTKKQRGGRRRVYNTIADPFHLVFRSDGLPVSRALYDDYIASHYKELDRTACRSEFAATSSSAPPATTHIATAASFPNPKSTDASASAKSNVSEKDKSAKSAAAFDAKKSRQESCKRSMSLPLKPLSSLTDQDDAGGAGGNPRRKSACSSESSGVFELGGPPTSRRKLEGLQLTPLMSKLSLLADERTSGFCSRDTTPSEFRDLSSSYSLVSSSAAQQAVRSRLEALHKECCSDNDDDDDVDEEEEESTDNNTQELEESQQQQDAVYERAELFLCGYQNMVMFLLMEDGTGNDADLIHGLWETCAAFLSTLELRLQQCLEPLPSNESKELYSVLSVDSEWDTTYRSGLWGVTELDLVSSIHDRFKQNNNITDITIRTEDTVVYGNQCGNHEVFYQQAVPHNTLGGLPTPADLMGIVPLKAKRRLERDHSIVML</sequence>
<feature type="compositionally biased region" description="Low complexity" evidence="1">
    <location>
        <begin position="429"/>
        <end position="439"/>
    </location>
</feature>
<accession>A0A6H5INY9</accession>
<feature type="compositionally biased region" description="Acidic residues" evidence="1">
    <location>
        <begin position="540"/>
        <end position="549"/>
    </location>
</feature>
<dbReference type="GO" id="GO:0005085">
    <property type="term" value="F:guanyl-nucleotide exchange factor activity"/>
    <property type="evidence" value="ECO:0007669"/>
    <property type="project" value="TreeGrafter"/>
</dbReference>
<dbReference type="Proteomes" id="UP000479190">
    <property type="component" value="Unassembled WGS sequence"/>
</dbReference>
<dbReference type="PANTHER" id="PTHR14407:SF9">
    <property type="entry name" value="BLOC-3 COMPLEX MEMBER HPS4"/>
    <property type="match status" value="1"/>
</dbReference>
<dbReference type="Pfam" id="PF19033">
    <property type="entry name" value="Intu_longin_3"/>
    <property type="match status" value="1"/>
</dbReference>
<dbReference type="InterPro" id="IPR043987">
    <property type="entry name" value="CCZ1/INTU/HSP4_longin_1"/>
</dbReference>
<evidence type="ECO:0000313" key="4">
    <source>
        <dbReference type="EMBL" id="CAB0039138.1"/>
    </source>
</evidence>
<feature type="compositionally biased region" description="Low complexity" evidence="1">
    <location>
        <begin position="673"/>
        <end position="684"/>
    </location>
</feature>
<dbReference type="InterPro" id="IPR026091">
    <property type="entry name" value="HPS4"/>
</dbReference>
<dbReference type="GO" id="GO:0016192">
    <property type="term" value="P:vesicle-mediated transport"/>
    <property type="evidence" value="ECO:0007669"/>
    <property type="project" value="InterPro"/>
</dbReference>
<feature type="compositionally biased region" description="Basic and acidic residues" evidence="1">
    <location>
        <begin position="441"/>
        <end position="454"/>
    </location>
</feature>
<feature type="compositionally biased region" description="Polar residues" evidence="1">
    <location>
        <begin position="633"/>
        <end position="646"/>
    </location>
</feature>
<protein>
    <recommendedName>
        <fullName evidence="6">CCZ1/INTU/HSP4 first Longin domain-containing protein</fullName>
    </recommendedName>
</protein>
<feature type="compositionally biased region" description="Basic residues" evidence="1">
    <location>
        <begin position="556"/>
        <end position="565"/>
    </location>
</feature>
<dbReference type="GO" id="GO:0031267">
    <property type="term" value="F:small GTPase binding"/>
    <property type="evidence" value="ECO:0007669"/>
    <property type="project" value="TreeGrafter"/>
</dbReference>
<organism evidence="4 5">
    <name type="scientific">Trichogramma brassicae</name>
    <dbReference type="NCBI Taxonomy" id="86971"/>
    <lineage>
        <taxon>Eukaryota</taxon>
        <taxon>Metazoa</taxon>
        <taxon>Ecdysozoa</taxon>
        <taxon>Arthropoda</taxon>
        <taxon>Hexapoda</taxon>
        <taxon>Insecta</taxon>
        <taxon>Pterygota</taxon>
        <taxon>Neoptera</taxon>
        <taxon>Endopterygota</taxon>
        <taxon>Hymenoptera</taxon>
        <taxon>Apocrita</taxon>
        <taxon>Proctotrupomorpha</taxon>
        <taxon>Chalcidoidea</taxon>
        <taxon>Trichogrammatidae</taxon>
        <taxon>Trichogramma</taxon>
    </lineage>
</organism>
<proteinExistence type="predicted"/>
<dbReference type="GO" id="GO:0006605">
    <property type="term" value="P:protein targeting"/>
    <property type="evidence" value="ECO:0007669"/>
    <property type="project" value="TreeGrafter"/>
</dbReference>
<evidence type="ECO:0008006" key="6">
    <source>
        <dbReference type="Google" id="ProtNLM"/>
    </source>
</evidence>
<evidence type="ECO:0000313" key="5">
    <source>
        <dbReference type="Proteomes" id="UP000479190"/>
    </source>
</evidence>
<feature type="region of interest" description="Disordered" evidence="1">
    <location>
        <begin position="420"/>
        <end position="456"/>
    </location>
</feature>
<gene>
    <name evidence="4" type="ORF">TBRA_LOCUS10896</name>
</gene>
<evidence type="ECO:0000256" key="1">
    <source>
        <dbReference type="SAM" id="MobiDB-lite"/>
    </source>
</evidence>
<feature type="compositionally biased region" description="Basic and acidic residues" evidence="1">
    <location>
        <begin position="661"/>
        <end position="671"/>
    </location>
</feature>
<feature type="region of interest" description="Disordered" evidence="1">
    <location>
        <begin position="534"/>
        <end position="565"/>
    </location>
</feature>